<reference evidence="1" key="1">
    <citation type="submission" date="2021-03" db="EMBL/GenBank/DDBJ databases">
        <title>Draft genome sequence of rust myrtle Austropuccinia psidii MF-1, a brazilian biotype.</title>
        <authorList>
            <person name="Quecine M.C."/>
            <person name="Pachon D.M.R."/>
            <person name="Bonatelli M.L."/>
            <person name="Correr F.H."/>
            <person name="Franceschini L.M."/>
            <person name="Leite T.F."/>
            <person name="Margarido G.R.A."/>
            <person name="Almeida C.A."/>
            <person name="Ferrarezi J.A."/>
            <person name="Labate C.A."/>
        </authorList>
    </citation>
    <scope>NUCLEOTIDE SEQUENCE</scope>
    <source>
        <strain evidence="1">MF-1</strain>
    </source>
</reference>
<evidence type="ECO:0008006" key="3">
    <source>
        <dbReference type="Google" id="ProtNLM"/>
    </source>
</evidence>
<name>A0A9Q3PPG6_9BASI</name>
<sequence>MKTIHTPMLNRPPILVSNQRHLPLRGNKKLYTIDVETQGQLVGMRQAGLLFRAIAEWNNLPLTTVYNIFQKYKQIGTVTTQQKSGRPTKLTEHDRQQLSCIITQCQRLTVAQVTSLMTSHVSNHTIQCKIHKLGKHSRIAPKKPYL</sequence>
<proteinExistence type="predicted"/>
<organism evidence="1 2">
    <name type="scientific">Austropuccinia psidii MF-1</name>
    <dbReference type="NCBI Taxonomy" id="1389203"/>
    <lineage>
        <taxon>Eukaryota</taxon>
        <taxon>Fungi</taxon>
        <taxon>Dikarya</taxon>
        <taxon>Basidiomycota</taxon>
        <taxon>Pucciniomycotina</taxon>
        <taxon>Pucciniomycetes</taxon>
        <taxon>Pucciniales</taxon>
        <taxon>Sphaerophragmiaceae</taxon>
        <taxon>Austropuccinia</taxon>
    </lineage>
</organism>
<dbReference type="InterPro" id="IPR036388">
    <property type="entry name" value="WH-like_DNA-bd_sf"/>
</dbReference>
<keyword evidence="2" id="KW-1185">Reference proteome</keyword>
<dbReference type="InterPro" id="IPR009057">
    <property type="entry name" value="Homeodomain-like_sf"/>
</dbReference>
<gene>
    <name evidence="1" type="ORF">O181_108310</name>
</gene>
<dbReference type="EMBL" id="AVOT02082934">
    <property type="protein sequence ID" value="MBW0568595.1"/>
    <property type="molecule type" value="Genomic_DNA"/>
</dbReference>
<dbReference type="AlphaFoldDB" id="A0A9Q3PPG6"/>
<evidence type="ECO:0000313" key="2">
    <source>
        <dbReference type="Proteomes" id="UP000765509"/>
    </source>
</evidence>
<dbReference type="Gene3D" id="1.10.10.10">
    <property type="entry name" value="Winged helix-like DNA-binding domain superfamily/Winged helix DNA-binding domain"/>
    <property type="match status" value="1"/>
</dbReference>
<evidence type="ECO:0000313" key="1">
    <source>
        <dbReference type="EMBL" id="MBW0568595.1"/>
    </source>
</evidence>
<accession>A0A9Q3PPG6</accession>
<dbReference type="OrthoDB" id="2737287at2759"/>
<dbReference type="SUPFAM" id="SSF46689">
    <property type="entry name" value="Homeodomain-like"/>
    <property type="match status" value="1"/>
</dbReference>
<protein>
    <recommendedName>
        <fullName evidence="3">Transposase Tc1-like domain-containing protein</fullName>
    </recommendedName>
</protein>
<comment type="caution">
    <text evidence="1">The sequence shown here is derived from an EMBL/GenBank/DDBJ whole genome shotgun (WGS) entry which is preliminary data.</text>
</comment>
<dbReference type="Proteomes" id="UP000765509">
    <property type="component" value="Unassembled WGS sequence"/>
</dbReference>